<sequence>MKSFVAVAFFTCLAVSNAGWLAGPSAKILQGPSSKTTLVGPEGSVIAAHAPGGQIIHEEQPGFVAHAAPIVAPAPVVSYAAPAVAAAAPSTVVAHSSAYQKESVLVAGPSGTIATGGSPVVAHATPVVASVAPIAPAVGAFGYAAHDIDNNGHEGQYVHDYTETLYDDGSYKPHAY</sequence>
<evidence type="ECO:0000313" key="3">
    <source>
        <dbReference type="Proteomes" id="UP000625711"/>
    </source>
</evidence>
<feature type="chain" id="PRO_5032602444" description="Cuticle protein" evidence="1">
    <location>
        <begin position="19"/>
        <end position="176"/>
    </location>
</feature>
<dbReference type="OrthoDB" id="6748340at2759"/>
<keyword evidence="3" id="KW-1185">Reference proteome</keyword>
<dbReference type="Proteomes" id="UP000625711">
    <property type="component" value="Unassembled WGS sequence"/>
</dbReference>
<organism evidence="2 3">
    <name type="scientific">Rhynchophorus ferrugineus</name>
    <name type="common">Red palm weevil</name>
    <name type="synonym">Curculio ferrugineus</name>
    <dbReference type="NCBI Taxonomy" id="354439"/>
    <lineage>
        <taxon>Eukaryota</taxon>
        <taxon>Metazoa</taxon>
        <taxon>Ecdysozoa</taxon>
        <taxon>Arthropoda</taxon>
        <taxon>Hexapoda</taxon>
        <taxon>Insecta</taxon>
        <taxon>Pterygota</taxon>
        <taxon>Neoptera</taxon>
        <taxon>Endopterygota</taxon>
        <taxon>Coleoptera</taxon>
        <taxon>Polyphaga</taxon>
        <taxon>Cucujiformia</taxon>
        <taxon>Curculionidae</taxon>
        <taxon>Dryophthorinae</taxon>
        <taxon>Rhynchophorus</taxon>
    </lineage>
</organism>
<protein>
    <recommendedName>
        <fullName evidence="4">Cuticle protein</fullName>
    </recommendedName>
</protein>
<evidence type="ECO:0008006" key="4">
    <source>
        <dbReference type="Google" id="ProtNLM"/>
    </source>
</evidence>
<dbReference type="EMBL" id="JAACXV010014401">
    <property type="protein sequence ID" value="KAF7267676.1"/>
    <property type="molecule type" value="Genomic_DNA"/>
</dbReference>
<evidence type="ECO:0000256" key="1">
    <source>
        <dbReference type="SAM" id="SignalP"/>
    </source>
</evidence>
<evidence type="ECO:0000313" key="2">
    <source>
        <dbReference type="EMBL" id="KAF7267676.1"/>
    </source>
</evidence>
<proteinExistence type="predicted"/>
<reference evidence="2" key="1">
    <citation type="submission" date="2020-08" db="EMBL/GenBank/DDBJ databases">
        <title>Genome sequencing and assembly of the red palm weevil Rhynchophorus ferrugineus.</title>
        <authorList>
            <person name="Dias G.B."/>
            <person name="Bergman C.M."/>
            <person name="Manee M."/>
        </authorList>
    </citation>
    <scope>NUCLEOTIDE SEQUENCE</scope>
    <source>
        <strain evidence="2">AA-2017</strain>
        <tissue evidence="2">Whole larva</tissue>
    </source>
</reference>
<gene>
    <name evidence="2" type="ORF">GWI33_019164</name>
</gene>
<name>A0A834M4H4_RHYFE</name>
<dbReference type="AlphaFoldDB" id="A0A834M4H4"/>
<accession>A0A834M4H4</accession>
<feature type="signal peptide" evidence="1">
    <location>
        <begin position="1"/>
        <end position="18"/>
    </location>
</feature>
<keyword evidence="1" id="KW-0732">Signal</keyword>
<comment type="caution">
    <text evidence="2">The sequence shown here is derived from an EMBL/GenBank/DDBJ whole genome shotgun (WGS) entry which is preliminary data.</text>
</comment>